<dbReference type="GO" id="GO:0005886">
    <property type="term" value="C:plasma membrane"/>
    <property type="evidence" value="ECO:0007669"/>
    <property type="project" value="UniProtKB-SubCell"/>
</dbReference>
<dbReference type="PANTHER" id="PTHR30151">
    <property type="entry name" value="ALKANE SULFONATE ABC TRANSPORTER-RELATED, MEMBRANE SUBUNIT"/>
    <property type="match status" value="1"/>
</dbReference>
<feature type="transmembrane region" description="Helical" evidence="7">
    <location>
        <begin position="216"/>
        <end position="237"/>
    </location>
</feature>
<dbReference type="eggNOG" id="COG0600">
    <property type="taxonomic scope" value="Bacteria"/>
</dbReference>
<dbReference type="PANTHER" id="PTHR30151:SF38">
    <property type="entry name" value="ALIPHATIC SULFONATES TRANSPORT PERMEASE PROTEIN SSUC-RELATED"/>
    <property type="match status" value="1"/>
</dbReference>
<reference evidence="9 10" key="2">
    <citation type="submission" date="2012-02" db="EMBL/GenBank/DDBJ databases">
        <title>Improved High-Quality Draft sequence of Eubacterium cellulosolvens 6.</title>
        <authorList>
            <consortium name="US DOE Joint Genome Institute"/>
            <person name="Lucas S."/>
            <person name="Han J."/>
            <person name="Lapidus A."/>
            <person name="Cheng J.-F."/>
            <person name="Goodwin L."/>
            <person name="Pitluck S."/>
            <person name="Peters L."/>
            <person name="Mikhailova N."/>
            <person name="Gu W."/>
            <person name="Detter J.C."/>
            <person name="Han C."/>
            <person name="Tapia R."/>
            <person name="Land M."/>
            <person name="Hauser L."/>
            <person name="Kyrpides N."/>
            <person name="Ivanova N."/>
            <person name="Pagani I."/>
            <person name="Johnson E."/>
            <person name="Mukhopadhyay B."/>
            <person name="Anderson I."/>
            <person name="Woyke T."/>
        </authorList>
    </citation>
    <scope>NUCLEOTIDE SEQUENCE [LARGE SCALE GENOMIC DNA]</scope>
    <source>
        <strain evidence="9 10">6</strain>
    </source>
</reference>
<sequence length="279" mass="30136">MQMTIRSLSFYRNNSKGETKSTNTSNNRLFTALGSSLESCILPAALILFWVGAGAFGKLNTIVLPSFGTVVDTFWSGITSGQLLAALAISIRRVLLGYLISSVLGIVLGILIGLSRHAQRLTGLLIQVLRPIPPIAWIPLVILWMGIGENSKVFLIFLGGFFTVLINVIDGIRYTDKKLTEVAWVMETPKFKYITRLVIPAALPSIFTGLKVALGSCWTCVVAAELVASTSGIGYMISNARNFGQMDVVIVGMLSIGLVGKLMDTILNAIGKRLLAWNA</sequence>
<feature type="transmembrane region" description="Helical" evidence="7">
    <location>
        <begin position="153"/>
        <end position="172"/>
    </location>
</feature>
<evidence type="ECO:0000313" key="10">
    <source>
        <dbReference type="Proteomes" id="UP000005753"/>
    </source>
</evidence>
<dbReference type="PROSITE" id="PS50928">
    <property type="entry name" value="ABC_TM1"/>
    <property type="match status" value="1"/>
</dbReference>
<feature type="transmembrane region" description="Helical" evidence="7">
    <location>
        <begin position="249"/>
        <end position="270"/>
    </location>
</feature>
<keyword evidence="4 7" id="KW-0812">Transmembrane</keyword>
<feature type="transmembrane region" description="Helical" evidence="7">
    <location>
        <begin position="63"/>
        <end position="89"/>
    </location>
</feature>
<dbReference type="InterPro" id="IPR035906">
    <property type="entry name" value="MetI-like_sf"/>
</dbReference>
<dbReference type="Gene3D" id="1.10.3720.10">
    <property type="entry name" value="MetI-like"/>
    <property type="match status" value="1"/>
</dbReference>
<organism evidence="9 10">
    <name type="scientific">Eubacterium cellulosolvens (strain ATCC 43171 / JCM 9499 / 6)</name>
    <name type="common">Cillobacterium cellulosolvens</name>
    <dbReference type="NCBI Taxonomy" id="633697"/>
    <lineage>
        <taxon>Bacteria</taxon>
        <taxon>Bacillati</taxon>
        <taxon>Bacillota</taxon>
        <taxon>Clostridia</taxon>
        <taxon>Eubacteriales</taxon>
        <taxon>Eubacteriaceae</taxon>
        <taxon>Eubacterium</taxon>
    </lineage>
</organism>
<name>I5AQH4_EUBC6</name>
<feature type="transmembrane region" description="Helical" evidence="7">
    <location>
        <begin position="128"/>
        <end position="147"/>
    </location>
</feature>
<dbReference type="HOGENOM" id="CLU_046113_1_4_9"/>
<keyword evidence="2 7" id="KW-0813">Transport</keyword>
<proteinExistence type="inferred from homology"/>
<feature type="domain" description="ABC transmembrane type-1" evidence="8">
    <location>
        <begin position="87"/>
        <end position="271"/>
    </location>
</feature>
<feature type="transmembrane region" description="Helical" evidence="7">
    <location>
        <begin position="95"/>
        <end position="116"/>
    </location>
</feature>
<keyword evidence="3" id="KW-1003">Cell membrane</keyword>
<dbReference type="InterPro" id="IPR000515">
    <property type="entry name" value="MetI-like"/>
</dbReference>
<evidence type="ECO:0000259" key="8">
    <source>
        <dbReference type="PROSITE" id="PS50928"/>
    </source>
</evidence>
<accession>I5AQH4</accession>
<dbReference type="SUPFAM" id="SSF161098">
    <property type="entry name" value="MetI-like"/>
    <property type="match status" value="1"/>
</dbReference>
<dbReference type="STRING" id="633697.EubceDRAFT1_0187"/>
<dbReference type="CDD" id="cd06261">
    <property type="entry name" value="TM_PBP2"/>
    <property type="match status" value="1"/>
</dbReference>
<evidence type="ECO:0000256" key="3">
    <source>
        <dbReference type="ARBA" id="ARBA00022475"/>
    </source>
</evidence>
<dbReference type="GO" id="GO:0042918">
    <property type="term" value="P:alkanesulfonate transmembrane transport"/>
    <property type="evidence" value="ECO:0007669"/>
    <property type="project" value="UniProtKB-ARBA"/>
</dbReference>
<keyword evidence="5 7" id="KW-1133">Transmembrane helix</keyword>
<evidence type="ECO:0000256" key="4">
    <source>
        <dbReference type="ARBA" id="ARBA00022692"/>
    </source>
</evidence>
<dbReference type="Pfam" id="PF00528">
    <property type="entry name" value="BPD_transp_1"/>
    <property type="match status" value="1"/>
</dbReference>
<reference evidence="9 10" key="1">
    <citation type="submission" date="2010-08" db="EMBL/GenBank/DDBJ databases">
        <authorList>
            <consortium name="US DOE Joint Genome Institute (JGI-PGF)"/>
            <person name="Lucas S."/>
            <person name="Copeland A."/>
            <person name="Lapidus A."/>
            <person name="Cheng J.-F."/>
            <person name="Bruce D."/>
            <person name="Goodwin L."/>
            <person name="Pitluck S."/>
            <person name="Land M.L."/>
            <person name="Hauser L."/>
            <person name="Chang Y.-J."/>
            <person name="Anderson I.J."/>
            <person name="Johnson E."/>
            <person name="Mulhopadhyay B."/>
            <person name="Kyrpides N."/>
            <person name="Woyke T.J."/>
        </authorList>
    </citation>
    <scope>NUCLEOTIDE SEQUENCE [LARGE SCALE GENOMIC DNA]</scope>
    <source>
        <strain evidence="9 10">6</strain>
    </source>
</reference>
<protein>
    <submittedName>
        <fullName evidence="9">ABC-type nitrate/sulfonate/bicarbonate transport system, permease component</fullName>
    </submittedName>
</protein>
<dbReference type="Proteomes" id="UP000005753">
    <property type="component" value="Chromosome"/>
</dbReference>
<feature type="transmembrane region" description="Helical" evidence="7">
    <location>
        <begin position="29"/>
        <end position="51"/>
    </location>
</feature>
<keyword evidence="10" id="KW-1185">Reference proteome</keyword>
<keyword evidence="6 7" id="KW-0472">Membrane</keyword>
<evidence type="ECO:0000313" key="9">
    <source>
        <dbReference type="EMBL" id="EIM56047.1"/>
    </source>
</evidence>
<comment type="subcellular location">
    <subcellularLocation>
        <location evidence="1 7">Cell membrane</location>
        <topology evidence="1 7">Multi-pass membrane protein</topology>
    </subcellularLocation>
</comment>
<evidence type="ECO:0000256" key="2">
    <source>
        <dbReference type="ARBA" id="ARBA00022448"/>
    </source>
</evidence>
<dbReference type="AlphaFoldDB" id="I5AQH4"/>
<dbReference type="EMBL" id="CM001487">
    <property type="protein sequence ID" value="EIM56047.1"/>
    <property type="molecule type" value="Genomic_DNA"/>
</dbReference>
<gene>
    <name evidence="9" type="ORF">EubceDRAFT1_0187</name>
</gene>
<comment type="similarity">
    <text evidence="7">Belongs to the binding-protein-dependent transport system permease family.</text>
</comment>
<evidence type="ECO:0000256" key="7">
    <source>
        <dbReference type="RuleBase" id="RU363032"/>
    </source>
</evidence>
<dbReference type="FunFam" id="1.10.3720.10:FF:000003">
    <property type="entry name" value="Aliphatic sulfonate ABC transporter permease"/>
    <property type="match status" value="1"/>
</dbReference>
<evidence type="ECO:0000256" key="6">
    <source>
        <dbReference type="ARBA" id="ARBA00023136"/>
    </source>
</evidence>
<evidence type="ECO:0000256" key="5">
    <source>
        <dbReference type="ARBA" id="ARBA00022989"/>
    </source>
</evidence>
<evidence type="ECO:0000256" key="1">
    <source>
        <dbReference type="ARBA" id="ARBA00004651"/>
    </source>
</evidence>